<organism evidence="1 2">
    <name type="scientific">Populus alba x Populus x berolinensis</name>
    <dbReference type="NCBI Taxonomy" id="444605"/>
    <lineage>
        <taxon>Eukaryota</taxon>
        <taxon>Viridiplantae</taxon>
        <taxon>Streptophyta</taxon>
        <taxon>Embryophyta</taxon>
        <taxon>Tracheophyta</taxon>
        <taxon>Spermatophyta</taxon>
        <taxon>Magnoliopsida</taxon>
        <taxon>eudicotyledons</taxon>
        <taxon>Gunneridae</taxon>
        <taxon>Pentapetalae</taxon>
        <taxon>rosids</taxon>
        <taxon>fabids</taxon>
        <taxon>Malpighiales</taxon>
        <taxon>Salicaceae</taxon>
        <taxon>Saliceae</taxon>
        <taxon>Populus</taxon>
    </lineage>
</organism>
<sequence length="202" mass="23120">MDIVEVFPYFYIFVSNPLRNHEILLILFLTEVPSNVPSHRRAAKEEHKLSIFPCSSKFHTISIHPSSEDLRSDQMKIGSPCLMLKERDLLGQPIPQYLEGRNPISIAPRVEIFAERIYCCCTAADSTQEGEDDFVYQFPNRHKAQLTAFNTTAASPAPYSPNPKSLRTGSTSYVLNPTRKRAHETTVRKMLKMARRRPILDR</sequence>
<reference evidence="1" key="1">
    <citation type="journal article" date="2023" name="Mol. Ecol. Resour.">
        <title>Chromosome-level genome assembly of a triploid poplar Populus alba 'Berolinensis'.</title>
        <authorList>
            <person name="Chen S."/>
            <person name="Yu Y."/>
            <person name="Wang X."/>
            <person name="Wang S."/>
            <person name="Zhang T."/>
            <person name="Zhou Y."/>
            <person name="He R."/>
            <person name="Meng N."/>
            <person name="Wang Y."/>
            <person name="Liu W."/>
            <person name="Liu Z."/>
            <person name="Liu J."/>
            <person name="Guo Q."/>
            <person name="Huang H."/>
            <person name="Sederoff R.R."/>
            <person name="Wang G."/>
            <person name="Qu G."/>
            <person name="Chen S."/>
        </authorList>
    </citation>
    <scope>NUCLEOTIDE SEQUENCE</scope>
    <source>
        <strain evidence="1">SC-2020</strain>
    </source>
</reference>
<gene>
    <name evidence="1" type="ORF">NC653_028433</name>
</gene>
<evidence type="ECO:0000313" key="2">
    <source>
        <dbReference type="Proteomes" id="UP001164929"/>
    </source>
</evidence>
<dbReference type="AlphaFoldDB" id="A0AAD6M7Y9"/>
<evidence type="ECO:0000313" key="1">
    <source>
        <dbReference type="EMBL" id="KAJ6980623.1"/>
    </source>
</evidence>
<dbReference type="EMBL" id="JAQIZT010000011">
    <property type="protein sequence ID" value="KAJ6980623.1"/>
    <property type="molecule type" value="Genomic_DNA"/>
</dbReference>
<dbReference type="Proteomes" id="UP001164929">
    <property type="component" value="Chromosome 11"/>
</dbReference>
<name>A0AAD6M7Y9_9ROSI</name>
<proteinExistence type="predicted"/>
<comment type="caution">
    <text evidence="1">The sequence shown here is derived from an EMBL/GenBank/DDBJ whole genome shotgun (WGS) entry which is preliminary data.</text>
</comment>
<keyword evidence="2" id="KW-1185">Reference proteome</keyword>
<accession>A0AAD6M7Y9</accession>
<protein>
    <submittedName>
        <fullName evidence="1">Uncharacterized protein</fullName>
    </submittedName>
</protein>